<organism evidence="3 4">
    <name type="scientific">Beauveria bassiana</name>
    <name type="common">White muscardine disease fungus</name>
    <name type="synonym">Tritirachium shiotae</name>
    <dbReference type="NCBI Taxonomy" id="176275"/>
    <lineage>
        <taxon>Eukaryota</taxon>
        <taxon>Fungi</taxon>
        <taxon>Dikarya</taxon>
        <taxon>Ascomycota</taxon>
        <taxon>Pezizomycotina</taxon>
        <taxon>Sordariomycetes</taxon>
        <taxon>Hypocreomycetidae</taxon>
        <taxon>Hypocreales</taxon>
        <taxon>Cordycipitaceae</taxon>
        <taxon>Beauveria</taxon>
    </lineage>
</organism>
<evidence type="ECO:0000313" key="4">
    <source>
        <dbReference type="Proteomes" id="UP000235728"/>
    </source>
</evidence>
<feature type="region of interest" description="Disordered" evidence="1">
    <location>
        <begin position="76"/>
        <end position="105"/>
    </location>
</feature>
<feature type="compositionally biased region" description="Low complexity" evidence="1">
    <location>
        <begin position="47"/>
        <end position="57"/>
    </location>
</feature>
<dbReference type="OMA" id="WIQNEAR"/>
<feature type="compositionally biased region" description="Low complexity" evidence="1">
    <location>
        <begin position="249"/>
        <end position="261"/>
    </location>
</feature>
<evidence type="ECO:0000259" key="2">
    <source>
        <dbReference type="PROSITE" id="PS51352"/>
    </source>
</evidence>
<feature type="domain" description="Thioredoxin" evidence="2">
    <location>
        <begin position="103"/>
        <end position="238"/>
    </location>
</feature>
<feature type="region of interest" description="Disordered" evidence="1">
    <location>
        <begin position="238"/>
        <end position="261"/>
    </location>
</feature>
<feature type="region of interest" description="Disordered" evidence="1">
    <location>
        <begin position="34"/>
        <end position="57"/>
    </location>
</feature>
<dbReference type="EMBL" id="MRVG01000016">
    <property type="protein sequence ID" value="PMB63887.1"/>
    <property type="molecule type" value="Genomic_DNA"/>
</dbReference>
<proteinExistence type="predicted"/>
<evidence type="ECO:0000313" key="3">
    <source>
        <dbReference type="EMBL" id="PMB63887.1"/>
    </source>
</evidence>
<dbReference type="InterPro" id="IPR013766">
    <property type="entry name" value="Thioredoxin_domain"/>
</dbReference>
<evidence type="ECO:0000256" key="1">
    <source>
        <dbReference type="SAM" id="MobiDB-lite"/>
    </source>
</evidence>
<protein>
    <recommendedName>
        <fullName evidence="2">Thioredoxin domain-containing protein</fullName>
    </recommendedName>
</protein>
<name>A0A2N6N9E2_BEABA</name>
<dbReference type="AlphaFoldDB" id="A0A2N6N9E2"/>
<dbReference type="SUPFAM" id="SSF52833">
    <property type="entry name" value="Thioredoxin-like"/>
    <property type="match status" value="1"/>
</dbReference>
<sequence length="261" mass="27647">MSLTAAPAPRILAASMRRSVRITSRYQCCQSMHTTPASRLLPPPPSTSSASSASSASSTGPAVLLAAVTTPSLLTRNKLRPRPACSTPHAHHHRPRQAALLSTSASRHAKNQVFSPVRNNDTFQTYLATSSSSRTPLLTLWTASWCPTCRTVEPLVRALVESGVGEEHGGVALASVEFDSPDIMSAGADGLAMTYMITAIPTLLSFDAGEAQTATKITNARQLADREFLTQWIRNEARRHGGRGGGGPSLPSFGGLFGLSK</sequence>
<dbReference type="InterPro" id="IPR036249">
    <property type="entry name" value="Thioredoxin-like_sf"/>
</dbReference>
<dbReference type="Pfam" id="PF00085">
    <property type="entry name" value="Thioredoxin"/>
    <property type="match status" value="1"/>
</dbReference>
<dbReference type="Proteomes" id="UP000235728">
    <property type="component" value="Unassembled WGS sequence"/>
</dbReference>
<accession>A0A2N6N9E2</accession>
<dbReference type="PROSITE" id="PS51352">
    <property type="entry name" value="THIOREDOXIN_2"/>
    <property type="match status" value="1"/>
</dbReference>
<dbReference type="Gene3D" id="3.40.30.10">
    <property type="entry name" value="Glutaredoxin"/>
    <property type="match status" value="1"/>
</dbReference>
<comment type="caution">
    <text evidence="3">The sequence shown here is derived from an EMBL/GenBank/DDBJ whole genome shotgun (WGS) entry which is preliminary data.</text>
</comment>
<gene>
    <name evidence="3" type="ORF">BM221_010359</name>
</gene>
<dbReference type="CDD" id="cd02947">
    <property type="entry name" value="TRX_family"/>
    <property type="match status" value="1"/>
</dbReference>
<reference evidence="3 4" key="1">
    <citation type="journal article" date="2016" name="Appl. Microbiol. Biotechnol.">
        <title>Characterization of T-DNA insertion mutants with decreased virulence in the entomopathogenic fungus Beauveria bassiana JEF-007.</title>
        <authorList>
            <person name="Kim S."/>
            <person name="Lee S.J."/>
            <person name="Nai Y.S."/>
            <person name="Yu J.S."/>
            <person name="Lee M.R."/>
            <person name="Yang Y.T."/>
            <person name="Kim J.S."/>
        </authorList>
    </citation>
    <scope>NUCLEOTIDE SEQUENCE [LARGE SCALE GENOMIC DNA]</scope>
    <source>
        <strain evidence="3 4">JEF-007</strain>
    </source>
</reference>